<comment type="caution">
    <text evidence="1">The sequence shown here is derived from an EMBL/GenBank/DDBJ whole genome shotgun (WGS) entry which is preliminary data.</text>
</comment>
<proteinExistence type="predicted"/>
<dbReference type="AlphaFoldDB" id="X1ES56"/>
<feature type="non-terminal residue" evidence="1">
    <location>
        <position position="1"/>
    </location>
</feature>
<reference evidence="1" key="1">
    <citation type="journal article" date="2014" name="Front. Microbiol.">
        <title>High frequency of phylogenetically diverse reductive dehalogenase-homologous genes in deep subseafloor sedimentary metagenomes.</title>
        <authorList>
            <person name="Kawai M."/>
            <person name="Futagami T."/>
            <person name="Toyoda A."/>
            <person name="Takaki Y."/>
            <person name="Nishi S."/>
            <person name="Hori S."/>
            <person name="Arai W."/>
            <person name="Tsubouchi T."/>
            <person name="Morono Y."/>
            <person name="Uchiyama I."/>
            <person name="Ito T."/>
            <person name="Fujiyama A."/>
            <person name="Inagaki F."/>
            <person name="Takami H."/>
        </authorList>
    </citation>
    <scope>NUCLEOTIDE SEQUENCE</scope>
    <source>
        <strain evidence="1">Expedition CK06-06</strain>
    </source>
</reference>
<organism evidence="1">
    <name type="scientific">marine sediment metagenome</name>
    <dbReference type="NCBI Taxonomy" id="412755"/>
    <lineage>
        <taxon>unclassified sequences</taxon>
        <taxon>metagenomes</taxon>
        <taxon>ecological metagenomes</taxon>
    </lineage>
</organism>
<dbReference type="EMBL" id="BARU01004720">
    <property type="protein sequence ID" value="GAH23150.1"/>
    <property type="molecule type" value="Genomic_DNA"/>
</dbReference>
<accession>X1ES56</accession>
<sequence length="56" mass="6172">DDTGLLYTCFGVYDEDTEVCAAQYNPICKVCKLMHTEASDDWIDTALGIVQGTIKP</sequence>
<gene>
    <name evidence="1" type="ORF">S03H2_09338</name>
</gene>
<name>X1ES56_9ZZZZ</name>
<protein>
    <submittedName>
        <fullName evidence="1">Uncharacterized protein</fullName>
    </submittedName>
</protein>
<evidence type="ECO:0000313" key="1">
    <source>
        <dbReference type="EMBL" id="GAH23150.1"/>
    </source>
</evidence>